<keyword evidence="3 10" id="KW-1133">Transmembrane helix</keyword>
<dbReference type="InterPro" id="IPR000276">
    <property type="entry name" value="GPCR_Rhodpsn"/>
</dbReference>
<reference evidence="13" key="1">
    <citation type="submission" date="2025-08" db="UniProtKB">
        <authorList>
            <consortium name="RefSeq"/>
        </authorList>
    </citation>
    <scope>IDENTIFICATION</scope>
    <source>
        <tissue evidence="13">Tentacle</tissue>
    </source>
</reference>
<evidence type="ECO:0000256" key="10">
    <source>
        <dbReference type="SAM" id="Phobius"/>
    </source>
</evidence>
<keyword evidence="4 8" id="KW-0297">G-protein coupled receptor</keyword>
<name>A0A6P8H8V1_ACTTE</name>
<evidence type="ECO:0000256" key="7">
    <source>
        <dbReference type="ARBA" id="ARBA00023224"/>
    </source>
</evidence>
<dbReference type="Gene3D" id="1.20.1070.10">
    <property type="entry name" value="Rhodopsin 7-helix transmembrane proteins"/>
    <property type="match status" value="1"/>
</dbReference>
<keyword evidence="12" id="KW-1185">Reference proteome</keyword>
<feature type="transmembrane region" description="Helical" evidence="10">
    <location>
        <begin position="99"/>
        <end position="117"/>
    </location>
</feature>
<evidence type="ECO:0000313" key="12">
    <source>
        <dbReference type="Proteomes" id="UP000515163"/>
    </source>
</evidence>
<comment type="subcellular location">
    <subcellularLocation>
        <location evidence="1">Membrane</location>
        <topology evidence="1">Multi-pass membrane protein</topology>
    </subcellularLocation>
</comment>
<evidence type="ECO:0000256" key="2">
    <source>
        <dbReference type="ARBA" id="ARBA00022692"/>
    </source>
</evidence>
<keyword evidence="6 8" id="KW-0675">Receptor</keyword>
<dbReference type="SUPFAM" id="SSF81321">
    <property type="entry name" value="Family A G protein-coupled receptor-like"/>
    <property type="match status" value="1"/>
</dbReference>
<gene>
    <name evidence="13" type="primary">LOC116290019</name>
</gene>
<keyword evidence="2 8" id="KW-0812">Transmembrane</keyword>
<feature type="compositionally biased region" description="Basic residues" evidence="9">
    <location>
        <begin position="457"/>
        <end position="470"/>
    </location>
</feature>
<proteinExistence type="inferred from homology"/>
<evidence type="ECO:0000256" key="1">
    <source>
        <dbReference type="ARBA" id="ARBA00004141"/>
    </source>
</evidence>
<protein>
    <submittedName>
        <fullName evidence="13">Prolactin-releasing peptide receptor-like</fullName>
    </submittedName>
</protein>
<dbReference type="OrthoDB" id="9445642at2759"/>
<evidence type="ECO:0000256" key="3">
    <source>
        <dbReference type="ARBA" id="ARBA00022989"/>
    </source>
</evidence>
<dbReference type="GO" id="GO:0004930">
    <property type="term" value="F:G protein-coupled receptor activity"/>
    <property type="evidence" value="ECO:0007669"/>
    <property type="project" value="UniProtKB-KW"/>
</dbReference>
<evidence type="ECO:0000256" key="4">
    <source>
        <dbReference type="ARBA" id="ARBA00023040"/>
    </source>
</evidence>
<keyword evidence="5 10" id="KW-0472">Membrane</keyword>
<evidence type="ECO:0000256" key="5">
    <source>
        <dbReference type="ARBA" id="ARBA00023136"/>
    </source>
</evidence>
<dbReference type="KEGG" id="aten:116290019"/>
<dbReference type="PANTHER" id="PTHR45695">
    <property type="entry name" value="LEUCOKININ RECEPTOR-RELATED"/>
    <property type="match status" value="1"/>
</dbReference>
<dbReference type="GeneID" id="116290019"/>
<dbReference type="PROSITE" id="PS00237">
    <property type="entry name" value="G_PROTEIN_RECEP_F1_1"/>
    <property type="match status" value="1"/>
</dbReference>
<dbReference type="RefSeq" id="XP_031552849.1">
    <property type="nucleotide sequence ID" value="XM_031696989.1"/>
</dbReference>
<feature type="transmembrane region" description="Helical" evidence="10">
    <location>
        <begin position="241"/>
        <end position="263"/>
    </location>
</feature>
<dbReference type="InParanoid" id="A0A6P8H8V1"/>
<feature type="region of interest" description="Disordered" evidence="9">
    <location>
        <begin position="430"/>
        <end position="520"/>
    </location>
</feature>
<dbReference type="CDD" id="cd00637">
    <property type="entry name" value="7tm_classA_rhodopsin-like"/>
    <property type="match status" value="1"/>
</dbReference>
<feature type="transmembrane region" description="Helical" evidence="10">
    <location>
        <begin position="138"/>
        <end position="156"/>
    </location>
</feature>
<evidence type="ECO:0000259" key="11">
    <source>
        <dbReference type="PROSITE" id="PS50262"/>
    </source>
</evidence>
<feature type="transmembrane region" description="Helical" evidence="10">
    <location>
        <begin position="185"/>
        <end position="207"/>
    </location>
</feature>
<dbReference type="InterPro" id="IPR017452">
    <property type="entry name" value="GPCR_Rhodpsn_7TM"/>
</dbReference>
<evidence type="ECO:0000313" key="13">
    <source>
        <dbReference type="RefSeq" id="XP_031552849.1"/>
    </source>
</evidence>
<dbReference type="PRINTS" id="PR00237">
    <property type="entry name" value="GPCRRHODOPSN"/>
</dbReference>
<dbReference type="Proteomes" id="UP000515163">
    <property type="component" value="Unplaced"/>
</dbReference>
<dbReference type="GO" id="GO:0005886">
    <property type="term" value="C:plasma membrane"/>
    <property type="evidence" value="ECO:0007669"/>
    <property type="project" value="TreeGrafter"/>
</dbReference>
<sequence length="520" mass="59181">MEPKSNSTTKGDDDNYSKEFVIGTVVCLTIAAFVGLIGNGLLVIMITKARKLQSVMNRFILHLAIGDLIVCVICIPLFLAINFYFQKNNQEWICKLSRFLQYLAPQGSMMLLITIGINRHQAIVHPLRAMTYSTANRFIFGAWLYSLIVVSPSIYLTKVQHHINPSTNITEPYCATIPVSTKPGLMYVLALAVLGYFIPLTTLVVLYTKISYAVWRRDNKNNTQMRTSRPAKAMMRSRKKVIKMFLTVIVVFVITWLPLIIYIGGLENYLYKTSPRISRVRLIVYSIGLSNSIYNPFIYSFFNKKFREGCKGIFRSSFLFIKNPMMKREGANDSPKTVRGGVSLSANNTPRLDQKFSKDKEWQIKYSVEAVRGHNEEIVMIDSKHNVKLIDLKSTGDHTNIDHNGSDFDQQNYGMTHSPTIAAIHNTDEKQVENTNTDSRTRPITTEIPPTPQHTRPQGRTRRTNKKKLFKNLSERTLAIRKPSSREGKPTQKPKLRKVMSAFPTGTKGSELEDDFDSLF</sequence>
<feature type="transmembrane region" description="Helical" evidence="10">
    <location>
        <begin position="59"/>
        <end position="79"/>
    </location>
</feature>
<dbReference type="Pfam" id="PF00001">
    <property type="entry name" value="7tm_1"/>
    <property type="match status" value="1"/>
</dbReference>
<keyword evidence="7 8" id="KW-0807">Transducer</keyword>
<feature type="domain" description="G-protein coupled receptors family 1 profile" evidence="11">
    <location>
        <begin position="38"/>
        <end position="299"/>
    </location>
</feature>
<evidence type="ECO:0000256" key="6">
    <source>
        <dbReference type="ARBA" id="ARBA00023170"/>
    </source>
</evidence>
<feature type="transmembrane region" description="Helical" evidence="10">
    <location>
        <begin position="20"/>
        <end position="47"/>
    </location>
</feature>
<feature type="transmembrane region" description="Helical" evidence="10">
    <location>
        <begin position="283"/>
        <end position="302"/>
    </location>
</feature>
<dbReference type="PROSITE" id="PS50262">
    <property type="entry name" value="G_PROTEIN_RECEP_F1_2"/>
    <property type="match status" value="1"/>
</dbReference>
<evidence type="ECO:0000256" key="8">
    <source>
        <dbReference type="RuleBase" id="RU000688"/>
    </source>
</evidence>
<dbReference type="PANTHER" id="PTHR45695:SF22">
    <property type="entry name" value="G-PROTEIN COUPLED RECEPTORS FAMILY 1 PROFILE DOMAIN-CONTAINING PROTEIN"/>
    <property type="match status" value="1"/>
</dbReference>
<dbReference type="SMART" id="SM01381">
    <property type="entry name" value="7TM_GPCR_Srsx"/>
    <property type="match status" value="1"/>
</dbReference>
<comment type="similarity">
    <text evidence="8">Belongs to the G-protein coupled receptor 1 family.</text>
</comment>
<organism evidence="12 13">
    <name type="scientific">Actinia tenebrosa</name>
    <name type="common">Australian red waratah sea anemone</name>
    <dbReference type="NCBI Taxonomy" id="6105"/>
    <lineage>
        <taxon>Eukaryota</taxon>
        <taxon>Metazoa</taxon>
        <taxon>Cnidaria</taxon>
        <taxon>Anthozoa</taxon>
        <taxon>Hexacorallia</taxon>
        <taxon>Actiniaria</taxon>
        <taxon>Actiniidae</taxon>
        <taxon>Actinia</taxon>
    </lineage>
</organism>
<accession>A0A6P8H8V1</accession>
<dbReference type="AlphaFoldDB" id="A0A6P8H8V1"/>
<evidence type="ECO:0000256" key="9">
    <source>
        <dbReference type="SAM" id="MobiDB-lite"/>
    </source>
</evidence>